<dbReference type="PANTHER" id="PTHR23518">
    <property type="entry name" value="C-METHYLTRANSFERASE"/>
    <property type="match status" value="1"/>
</dbReference>
<dbReference type="PROSITE" id="PS50850">
    <property type="entry name" value="MFS"/>
    <property type="match status" value="1"/>
</dbReference>
<protein>
    <submittedName>
        <fullName evidence="7">MFS transporter</fullName>
    </submittedName>
</protein>
<evidence type="ECO:0000313" key="7">
    <source>
        <dbReference type="EMBL" id="QIZ69173.1"/>
    </source>
</evidence>
<dbReference type="PANTHER" id="PTHR23518:SF2">
    <property type="entry name" value="MAJOR FACILITATOR SUPERFAMILY TRANSPORTER"/>
    <property type="match status" value="1"/>
</dbReference>
<dbReference type="InterPro" id="IPR020846">
    <property type="entry name" value="MFS_dom"/>
</dbReference>
<feature type="domain" description="Major facilitator superfamily (MFS) profile" evidence="6">
    <location>
        <begin position="1"/>
        <end position="441"/>
    </location>
</feature>
<feature type="transmembrane region" description="Helical" evidence="5">
    <location>
        <begin position="145"/>
        <end position="166"/>
    </location>
</feature>
<feature type="transmembrane region" description="Helical" evidence="5">
    <location>
        <begin position="413"/>
        <end position="434"/>
    </location>
</feature>
<name>A0A6H1TTU0_9CYAN</name>
<dbReference type="RefSeq" id="WP_168567331.1">
    <property type="nucleotide sequence ID" value="NZ_CP051167.1"/>
</dbReference>
<keyword evidence="4 5" id="KW-0472">Membrane</keyword>
<dbReference type="AlphaFoldDB" id="A0A6H1TTU0"/>
<gene>
    <name evidence="7" type="ORF">HCG48_00035</name>
</gene>
<dbReference type="Proteomes" id="UP000500857">
    <property type="component" value="Chromosome"/>
</dbReference>
<evidence type="ECO:0000256" key="5">
    <source>
        <dbReference type="SAM" id="Phobius"/>
    </source>
</evidence>
<keyword evidence="3 5" id="KW-1133">Transmembrane helix</keyword>
<feature type="transmembrane region" description="Helical" evidence="5">
    <location>
        <begin position="20"/>
        <end position="41"/>
    </location>
</feature>
<accession>A0A6H1TTU0</accession>
<dbReference type="CDD" id="cd17325">
    <property type="entry name" value="MFS_MdtG_SLC18_like"/>
    <property type="match status" value="1"/>
</dbReference>
<feature type="transmembrane region" description="Helical" evidence="5">
    <location>
        <begin position="388"/>
        <end position="407"/>
    </location>
</feature>
<feature type="transmembrane region" description="Helical" evidence="5">
    <location>
        <begin position="107"/>
        <end position="133"/>
    </location>
</feature>
<dbReference type="Pfam" id="PF07690">
    <property type="entry name" value="MFS_1"/>
    <property type="match status" value="1"/>
</dbReference>
<dbReference type="InterPro" id="IPR036259">
    <property type="entry name" value="MFS_trans_sf"/>
</dbReference>
<evidence type="ECO:0000256" key="4">
    <source>
        <dbReference type="ARBA" id="ARBA00023136"/>
    </source>
</evidence>
<feature type="transmembrane region" description="Helical" evidence="5">
    <location>
        <begin position="53"/>
        <end position="71"/>
    </location>
</feature>
<sequence>MRAVSSRLGALSRLDIPPWFLAFVPFKLGEGLLITLLPLYVVQVAHGSLADVGRVNSSIALAGVLAFTLWGNLSDRLGRRRPFLFLGFLGFALCTIALARGQTIPQVLLLATIAGFFIAAITPVASALVLDSIPDRERGTSFGRFYQITAWSFVGGVLLGASWLTWQPANLETPEAMRMLLLFAGGFAFVSCLLCIVLVREARQFHSQRRYTRQFLGRLSVAIIERRALFYPSRMLYFLGDRAGGANWRDRLSHPLILYYCCAAVFFFSINLVYIPFPIFLTDVLDATNAQVFLITLGKAAVEALFYMPVGRLVQQQSGITLQVQATAVRVVIFVIFTAVALGEPTRGSLVLVGMTHLLTGVTWAAINVSSTTAIAALANKGQEGMAIGLYNAILGVAAIVGSTIAGQLANRFGYGVCFASGAVLTALTAFWLLSLQPTLAAKTNPQV</sequence>
<feature type="transmembrane region" description="Helical" evidence="5">
    <location>
        <begin position="257"/>
        <end position="277"/>
    </location>
</feature>
<evidence type="ECO:0000259" key="6">
    <source>
        <dbReference type="PROSITE" id="PS50850"/>
    </source>
</evidence>
<reference evidence="7 8" key="1">
    <citation type="submission" date="2020-04" db="EMBL/GenBank/DDBJ databases">
        <authorList>
            <person name="Basu S."/>
            <person name="Maruthanayagam V."/>
            <person name="Chakraborty S."/>
            <person name="Pramanik A."/>
            <person name="Mukherjee J."/>
            <person name="Brink B."/>
        </authorList>
    </citation>
    <scope>NUCLEOTIDE SEQUENCE [LARGE SCALE GENOMIC DNA]</scope>
    <source>
        <strain evidence="7 8">AP17</strain>
    </source>
</reference>
<keyword evidence="2 5" id="KW-0812">Transmembrane</keyword>
<organism evidence="7 8">
    <name type="scientific">Oxynema aestuarii AP17</name>
    <dbReference type="NCBI Taxonomy" id="2064643"/>
    <lineage>
        <taxon>Bacteria</taxon>
        <taxon>Bacillati</taxon>
        <taxon>Cyanobacteriota</taxon>
        <taxon>Cyanophyceae</taxon>
        <taxon>Oscillatoriophycideae</taxon>
        <taxon>Oscillatoriales</taxon>
        <taxon>Oscillatoriaceae</taxon>
        <taxon>Oxynema</taxon>
        <taxon>Oxynema aestuarii</taxon>
    </lineage>
</organism>
<dbReference type="InterPro" id="IPR011701">
    <property type="entry name" value="MFS"/>
</dbReference>
<evidence type="ECO:0000313" key="8">
    <source>
        <dbReference type="Proteomes" id="UP000500857"/>
    </source>
</evidence>
<comment type="subcellular location">
    <subcellularLocation>
        <location evidence="1">Cell membrane</location>
        <topology evidence="1">Multi-pass membrane protein</topology>
    </subcellularLocation>
</comment>
<dbReference type="EMBL" id="CP051167">
    <property type="protein sequence ID" value="QIZ69173.1"/>
    <property type="molecule type" value="Genomic_DNA"/>
</dbReference>
<feature type="transmembrane region" description="Helical" evidence="5">
    <location>
        <begin position="289"/>
        <end position="308"/>
    </location>
</feature>
<dbReference type="Gene3D" id="1.20.1250.20">
    <property type="entry name" value="MFS general substrate transporter like domains"/>
    <property type="match status" value="1"/>
</dbReference>
<evidence type="ECO:0000256" key="3">
    <source>
        <dbReference type="ARBA" id="ARBA00022989"/>
    </source>
</evidence>
<feature type="transmembrane region" description="Helical" evidence="5">
    <location>
        <begin position="320"/>
        <end position="342"/>
    </location>
</feature>
<keyword evidence="8" id="KW-1185">Reference proteome</keyword>
<evidence type="ECO:0000256" key="2">
    <source>
        <dbReference type="ARBA" id="ARBA00022692"/>
    </source>
</evidence>
<dbReference type="GO" id="GO:0022857">
    <property type="term" value="F:transmembrane transporter activity"/>
    <property type="evidence" value="ECO:0007669"/>
    <property type="project" value="InterPro"/>
</dbReference>
<evidence type="ECO:0000256" key="1">
    <source>
        <dbReference type="ARBA" id="ARBA00004651"/>
    </source>
</evidence>
<feature type="transmembrane region" description="Helical" evidence="5">
    <location>
        <begin position="178"/>
        <end position="199"/>
    </location>
</feature>
<dbReference type="GO" id="GO:0005886">
    <property type="term" value="C:plasma membrane"/>
    <property type="evidence" value="ECO:0007669"/>
    <property type="project" value="UniProtKB-SubCell"/>
</dbReference>
<dbReference type="SUPFAM" id="SSF103473">
    <property type="entry name" value="MFS general substrate transporter"/>
    <property type="match status" value="1"/>
</dbReference>
<feature type="transmembrane region" description="Helical" evidence="5">
    <location>
        <begin position="83"/>
        <end position="101"/>
    </location>
</feature>
<proteinExistence type="predicted"/>
<dbReference type="KEGG" id="oxy:HCG48_00035"/>